<evidence type="ECO:0000256" key="6">
    <source>
        <dbReference type="ARBA" id="ARBA00022695"/>
    </source>
</evidence>
<organism evidence="12">
    <name type="scientific">Stigeoclonium sp. HB201635</name>
    <dbReference type="NCBI Taxonomy" id="2493987"/>
    <lineage>
        <taxon>Eukaryota</taxon>
        <taxon>Viridiplantae</taxon>
        <taxon>Chlorophyta</taxon>
        <taxon>core chlorophytes</taxon>
        <taxon>Chlorophyceae</taxon>
        <taxon>OCC clade</taxon>
        <taxon>Chaetophorales</taxon>
        <taxon>Chaetophoraceae</taxon>
        <taxon>Stigeoclonium</taxon>
    </lineage>
</organism>
<dbReference type="EC" id="2.7.7.6" evidence="9"/>
<evidence type="ECO:0000256" key="3">
    <source>
        <dbReference type="ARBA" id="ARBA00022478"/>
    </source>
</evidence>
<dbReference type="GO" id="GO:0006351">
    <property type="term" value="P:DNA-templated transcription"/>
    <property type="evidence" value="ECO:0007669"/>
    <property type="project" value="InterPro"/>
</dbReference>
<dbReference type="GO" id="GO:0003677">
    <property type="term" value="F:DNA binding"/>
    <property type="evidence" value="ECO:0007669"/>
    <property type="project" value="InterPro"/>
</dbReference>
<geneLocation type="chloroplast" evidence="12"/>
<keyword evidence="5 9" id="KW-0808">Transferase</keyword>
<dbReference type="Pfam" id="PF04983">
    <property type="entry name" value="RNA_pol_Rpb1_3"/>
    <property type="match status" value="1"/>
</dbReference>
<dbReference type="PANTHER" id="PTHR19376">
    <property type="entry name" value="DNA-DIRECTED RNA POLYMERASE"/>
    <property type="match status" value="1"/>
</dbReference>
<gene>
    <name evidence="12" type="primary">rpoC1</name>
</gene>
<comment type="catalytic activity">
    <reaction evidence="8 9">
        <text>RNA(n) + a ribonucleoside 5'-triphosphate = RNA(n+1) + diphosphate</text>
        <dbReference type="Rhea" id="RHEA:21248"/>
        <dbReference type="Rhea" id="RHEA-COMP:14527"/>
        <dbReference type="Rhea" id="RHEA-COMP:17342"/>
        <dbReference type="ChEBI" id="CHEBI:33019"/>
        <dbReference type="ChEBI" id="CHEBI:61557"/>
        <dbReference type="ChEBI" id="CHEBI:140395"/>
        <dbReference type="EC" id="2.7.7.6"/>
    </reaction>
</comment>
<dbReference type="InterPro" id="IPR006592">
    <property type="entry name" value="RNA_pol_N"/>
</dbReference>
<evidence type="ECO:0000256" key="1">
    <source>
        <dbReference type="ARBA" id="ARBA00004026"/>
    </source>
</evidence>
<dbReference type="EMBL" id="MN701168">
    <property type="protein sequence ID" value="QJE70577.1"/>
    <property type="molecule type" value="Genomic_DNA"/>
</dbReference>
<accession>A0A6M3U9F4</accession>
<dbReference type="InterPro" id="IPR007080">
    <property type="entry name" value="RNA_pol_Rpb1_1"/>
</dbReference>
<dbReference type="Gene3D" id="1.10.274.100">
    <property type="entry name" value="RNA polymerase Rpb1, domain 3"/>
    <property type="match status" value="1"/>
</dbReference>
<dbReference type="Gene3D" id="1.10.40.90">
    <property type="match status" value="1"/>
</dbReference>
<evidence type="ECO:0000256" key="5">
    <source>
        <dbReference type="ARBA" id="ARBA00022679"/>
    </source>
</evidence>
<dbReference type="PANTHER" id="PTHR19376:SF54">
    <property type="entry name" value="DNA-DIRECTED RNA POLYMERASE SUBUNIT BETA"/>
    <property type="match status" value="1"/>
</dbReference>
<dbReference type="Gene3D" id="4.10.860.120">
    <property type="entry name" value="RNA polymerase II, clamp domain"/>
    <property type="match status" value="1"/>
</dbReference>
<comment type="function">
    <text evidence="1 9">DNA-dependent RNA polymerase catalyzes the transcription of DNA into RNA using the four ribonucleoside triphosphates as substrates.</text>
</comment>
<dbReference type="InterPro" id="IPR000722">
    <property type="entry name" value="RNA_pol_asu"/>
</dbReference>
<keyword evidence="6 9" id="KW-0548">Nucleotidyltransferase</keyword>
<dbReference type="InterPro" id="IPR007066">
    <property type="entry name" value="RNA_pol_Rpb1_3"/>
</dbReference>
<dbReference type="Gene3D" id="2.40.40.20">
    <property type="match status" value="1"/>
</dbReference>
<dbReference type="InterPro" id="IPR045867">
    <property type="entry name" value="DNA-dir_RpoC_beta_prime"/>
</dbReference>
<dbReference type="GO" id="GO:0000428">
    <property type="term" value="C:DNA-directed RNA polymerase complex"/>
    <property type="evidence" value="ECO:0007669"/>
    <property type="project" value="UniProtKB-KW"/>
</dbReference>
<evidence type="ECO:0000256" key="7">
    <source>
        <dbReference type="ARBA" id="ARBA00023163"/>
    </source>
</evidence>
<feature type="region of interest" description="Disordered" evidence="10">
    <location>
        <begin position="1668"/>
        <end position="1694"/>
    </location>
</feature>
<keyword evidence="3 9" id="KW-0240">DNA-directed RNA polymerase</keyword>
<evidence type="ECO:0000256" key="4">
    <source>
        <dbReference type="ARBA" id="ARBA00022640"/>
    </source>
</evidence>
<proteinExistence type="inferred from homology"/>
<keyword evidence="12" id="KW-0150">Chloroplast</keyword>
<evidence type="ECO:0000256" key="9">
    <source>
        <dbReference type="RuleBase" id="RU004279"/>
    </source>
</evidence>
<dbReference type="SMART" id="SM00663">
    <property type="entry name" value="RPOLA_N"/>
    <property type="match status" value="1"/>
</dbReference>
<feature type="domain" description="RNA polymerase N-terminal" evidence="11">
    <location>
        <begin position="1835"/>
        <end position="2116"/>
    </location>
</feature>
<evidence type="ECO:0000259" key="11">
    <source>
        <dbReference type="SMART" id="SM00663"/>
    </source>
</evidence>
<evidence type="ECO:0000313" key="12">
    <source>
        <dbReference type="EMBL" id="QJE70577.1"/>
    </source>
</evidence>
<name>A0A6M3U9F4_9CHLO</name>
<dbReference type="Pfam" id="PF04997">
    <property type="entry name" value="RNA_pol_Rpb1_1"/>
    <property type="match status" value="2"/>
</dbReference>
<comment type="similarity">
    <text evidence="2">Belongs to the RNA polymerase beta' chain family. RpoC1 subfamily.</text>
</comment>
<evidence type="ECO:0000256" key="2">
    <source>
        <dbReference type="ARBA" id="ARBA00007207"/>
    </source>
</evidence>
<keyword evidence="4 12" id="KW-0934">Plastid</keyword>
<dbReference type="Pfam" id="PF00623">
    <property type="entry name" value="RNA_pol_Rpb1_2"/>
    <property type="match status" value="1"/>
</dbReference>
<protein>
    <recommendedName>
        <fullName evidence="9">DNA-directed RNA polymerase subunit</fullName>
        <ecNumber evidence="9">2.7.7.6</ecNumber>
    </recommendedName>
</protein>
<reference evidence="12" key="1">
    <citation type="submission" date="2019-11" db="EMBL/GenBank/DDBJ databases">
        <title>The Chloroplast Genome of the Green Alga Stigeoclonium sp.</title>
        <authorList>
            <person name="Liu B."/>
        </authorList>
    </citation>
    <scope>NUCLEOTIDE SEQUENCE</scope>
    <source>
        <strain evidence="12">HB201635</strain>
    </source>
</reference>
<feature type="compositionally biased region" description="Polar residues" evidence="10">
    <location>
        <begin position="1684"/>
        <end position="1694"/>
    </location>
</feature>
<dbReference type="InterPro" id="IPR042102">
    <property type="entry name" value="RNA_pol_Rpb1_3_sf"/>
</dbReference>
<sequence>MFLIYKSSKYQKDKSCVLHGGLSFGKTTNFPMFFKKFQFLKTPSFISNSLSQSGFISYKNSRSFSLRKGLNQRFQYLENHTQRIICKVVGKNCKRNWPQNRRFSRILGPILSSSFTRQAVKGKEKNFNNIPHTFRDPGKFQEVKLITLRLASPDTVRRWAETRLPDGKILGIVYNANTLHHNTLKPLKGGLFCERIFGPVKDFQCACGIQKDKNLSINTSTRQFCLKCNVEYTWSLKRRYQLGYIRLVSPVTHLWYVKESPSFIAVMLDMKRKTLDSITYCTYTLTIDSIWKSGTNNFTFFQTVQNTNSSNLFSFVTKKYNSMITQKKSLQFINKSDNNQKSLTFFSTKGLKIQLERFVQRRGGYVLKPREKESSFIGAFFDHSVVLSLNNAKITQFFQKEKNLKEISSNFFPSQLKRFQTAKKLERIDPFVKRTNPVMFKTRTKKEKCLERLFNFSYNLKNEKKVKNVSFFTSFLYRQKRTTLLDKVNYKKEKIEQTWKKFWDFAYTLAKIHVIKNENKLKNQEKINRQGQRSVSKKLSKVGEDISSSPIILFLVYQIKTNKLFCSSAKFRFSRRIKKIHKHQERTHPKGPFRSSLFNAKSGKPIYFQSKNFSFKQSLTIVSFPFFLYVIIHFFKNYLYTFSNSCQNSLKTNQLVFFTTLRTKNLLFVLIRKLKAVIKSWRLFKQLLFSQSIVNKNCYSLQKKYESIFIFKTMGKSQSKERQMRPLRGRKSEAFSFFALSRMNGKVNCFTLPFIRSHLPFLKNQKNIANIKYQNQKSISEYTIVSPHLNVQKIENFDFLYNNKKSFASFYIYTLTFMSLKNENLKAILKAKFLTFYEKASFWSKEQLLFNTYQVRRSIENKRNSLSVYLELCSFFQSNNTMTIDKIYKLCGHSSVLNLNSFFLNSNFKARIPVNSSGEQTPGAELLKYFTFLLVEKIFLIFQFFSCKKSMRRSVPFLIPRSAKKKLEKEKEEFKFFKFKKFSYQRDLCFNNFIKIFQKLRKERHKFIRFLAFLKKKFKIAKQDEIRELGLKTDSFSYKAIINFFEKIPKNALKLKAWKNKCDFFLFEEGDFFSNGVVLNNNTLKFGGNGAPTLNGFSLNDHGPILSAANPSIPSIDFYDSLYFLQYTSVEKFKFLLYKLNNSILKVLVQSKLCSFRSLDFIPKIFHALRDFYSIFSFKNGKSRALWRTLMNPRLGKMKRKALCSPATSGSRVKSSTFNLTTAEIGLKMVRLAKIRIDPLELGQLGSKASRLRGYHQRLFLFYSREALKKKLIHKQKKTFFLRVSTRESLSFLPFAKLSFQTFYIKKYFFINKSLEHLLLLKVEPVNLVPSREEKVSFYPSLFVSNQSLYLNKLLFLQLQKKSYKNLWNYFSFRLKNNFINCFRFSLNRVVPLDKKAALKGKWEKAKAKKEKASLFLPRSGPICRSSLFLFPLSRSRGEFRGWVNSFIPGGRVSSNYVKFNVLSRNVLLKKHFFYKSIKISLVQSYYLSVFQKLIKKKYNTYLLPRTILKKHYASRENSSFSLYNNIYVLSNRYFWSLEDELKTFLNYINQPSRPDEIVSPKYEHRVIKFNIFRDPPPILGGGLIQKLLIEFNPNESIKILMQLEKQLKKINLLLRSCKDFLEARKLRLKRNYVCRRLKYIRSGSYKFTEDFLRLSLKKKLSREASKTQNLFDSRNSDEPRNGSPLSRGSFGSTLDHSRQNFVYPLRAKDGVVLTPKNQAKKVDFQENFKGERSVRFGTRLERKASFFLPLKGVVDRTEGGPAYERKHLEPSLSSRNKRMISGPISSIGFSSLSFPSSISSHLLNKKDKKLPFNYFNNSLKITNLRSFLKESRPEWMVLSVLPVLPPDLRPILQIGNQVASSDLNRLYQKVLYRNERLKRFLKDSTSTNSPQMKFAYRLLQEAVDNLIDNGKGKGNAETDNRGLPLKSLTELLKGKKGRFRQNLLGKRVDYSGRSVIVVGPRLRLHECGLPKEMAIELFMPFLIQKIFQSGQASTILGAKKILQNDPNRTWEFLNMVLRENPVLLNRAPTLHRFGFQAFQPRLVEGKAILLHPLVCPAFNADFDGDQMAVHVPITVEAKVEAWKIMLARNHLLSSATGEVILVPSQDMVLGSYYLTAKNPKFYKKQLFLHQYNYVFSTIEEVLRVYESQKISLHSIIWVRWNHKFQTNGNNEKLLELQINRKGQISQIFTNYLHSRDKTGNIINSIIQTTPGRVLFHNFILQNRF</sequence>
<dbReference type="InterPro" id="IPR044893">
    <property type="entry name" value="RNA_pol_Rpb1_clamp_domain"/>
</dbReference>
<dbReference type="GO" id="GO:0003899">
    <property type="term" value="F:DNA-directed RNA polymerase activity"/>
    <property type="evidence" value="ECO:0007669"/>
    <property type="project" value="UniProtKB-EC"/>
</dbReference>
<evidence type="ECO:0000256" key="10">
    <source>
        <dbReference type="SAM" id="MobiDB-lite"/>
    </source>
</evidence>
<dbReference type="SUPFAM" id="SSF64484">
    <property type="entry name" value="beta and beta-prime subunits of DNA dependent RNA-polymerase"/>
    <property type="match status" value="2"/>
</dbReference>
<evidence type="ECO:0000256" key="8">
    <source>
        <dbReference type="ARBA" id="ARBA00048552"/>
    </source>
</evidence>
<keyword evidence="7 9" id="KW-0804">Transcription</keyword>